<keyword evidence="3" id="KW-1185">Reference proteome</keyword>
<protein>
    <submittedName>
        <fullName evidence="2">Uncharacterized protein</fullName>
    </submittedName>
</protein>
<accession>V9W066</accession>
<evidence type="ECO:0000256" key="1">
    <source>
        <dbReference type="SAM" id="MobiDB-lite"/>
    </source>
</evidence>
<dbReference type="Proteomes" id="UP000018780">
    <property type="component" value="Chromosome"/>
</dbReference>
<evidence type="ECO:0000313" key="2">
    <source>
        <dbReference type="EMBL" id="AHD03035.1"/>
    </source>
</evidence>
<dbReference type="AlphaFoldDB" id="V9W066"/>
<feature type="region of interest" description="Disordered" evidence="1">
    <location>
        <begin position="33"/>
        <end position="56"/>
    </location>
</feature>
<dbReference type="KEGG" id="lmd:METH_09270"/>
<proteinExistence type="predicted"/>
<organism evidence="2 3">
    <name type="scientific">Leisingera methylohalidivorans DSM 14336</name>
    <dbReference type="NCBI Taxonomy" id="999552"/>
    <lineage>
        <taxon>Bacteria</taxon>
        <taxon>Pseudomonadati</taxon>
        <taxon>Pseudomonadota</taxon>
        <taxon>Alphaproteobacteria</taxon>
        <taxon>Rhodobacterales</taxon>
        <taxon>Roseobacteraceae</taxon>
        <taxon>Leisingera</taxon>
    </lineage>
</organism>
<evidence type="ECO:0000313" key="3">
    <source>
        <dbReference type="Proteomes" id="UP000018780"/>
    </source>
</evidence>
<sequence>MQTAGIKQDRKARRPWPRLAVAAVRLVLKTGKAAGAQARGAGRFGQGPGRNPSART</sequence>
<reference evidence="2 3" key="1">
    <citation type="submission" date="2013-09" db="EMBL/GenBank/DDBJ databases">
        <authorList>
            <consortium name="DOE Joint Genome Institute"/>
            <person name="Klenk H.-P."/>
            <person name="Huntemann M."/>
            <person name="Han J."/>
            <person name="Chen A."/>
            <person name="Kyrpides N."/>
            <person name="Mavromatis K."/>
            <person name="Markowitz V."/>
            <person name="Palaniappan K."/>
            <person name="Ivanova N."/>
            <person name="Schaumberg A."/>
            <person name="Pati A."/>
            <person name="Liolios K."/>
            <person name="Nordberg H.P."/>
            <person name="Cantor M.N."/>
            <person name="Hua S.X."/>
            <person name="Woyke T."/>
        </authorList>
    </citation>
    <scope>NUCLEOTIDE SEQUENCE [LARGE SCALE GENOMIC DNA]</scope>
    <source>
        <strain evidence="2 3">DSM 14336</strain>
    </source>
</reference>
<dbReference type="HOGENOM" id="CLU_3008796_0_0_5"/>
<dbReference type="EMBL" id="CP006773">
    <property type="protein sequence ID" value="AHD03035.1"/>
    <property type="molecule type" value="Genomic_DNA"/>
</dbReference>
<gene>
    <name evidence="2" type="ORF">METH_09270</name>
</gene>
<name>V9W066_9RHOB</name>
<dbReference type="STRING" id="999552.METH_09270"/>